<sequence>MISFDFAYHRPLTLPEAVQLHQYLTLQEKQPVYYAGGTEIITLARMNQLYTKAVIDIKRIPECNVLEFRHDKLVLGTALTLTQLAEANVFPLLTETAGRAADHTARSKITLGGNICGSIIYREAVLPFLLADSQVMIAGKKGIRVVPIPYVFVPQLWLEEGEFAVQLITDRSYVDAPYVSVKKRKLETIDYPLVTVAALKKENRIRTAFSGLVPFPFRSLEMEDILNNRHLPLETRVEEAVRHLPGPIIDDIRGSAEYRKFVLKNTLTSILKRLEEVRE</sequence>
<dbReference type="PANTHER" id="PTHR42659:SF2">
    <property type="entry name" value="XANTHINE DEHYDROGENASE SUBUNIT C-RELATED"/>
    <property type="match status" value="1"/>
</dbReference>
<dbReference type="InterPro" id="IPR002346">
    <property type="entry name" value="Mopterin_DH_FAD-bd"/>
</dbReference>
<dbReference type="GO" id="GO:0071949">
    <property type="term" value="F:FAD binding"/>
    <property type="evidence" value="ECO:0007669"/>
    <property type="project" value="InterPro"/>
</dbReference>
<dbReference type="Proteomes" id="UP000593802">
    <property type="component" value="Chromosome"/>
</dbReference>
<evidence type="ECO:0000256" key="3">
    <source>
        <dbReference type="ARBA" id="ARBA00023002"/>
    </source>
</evidence>
<dbReference type="KEGG" id="eff:skT53_13080"/>
<evidence type="ECO:0000259" key="4">
    <source>
        <dbReference type="PROSITE" id="PS51387"/>
    </source>
</evidence>
<dbReference type="InterPro" id="IPR036318">
    <property type="entry name" value="FAD-bd_PCMH-like_sf"/>
</dbReference>
<dbReference type="InterPro" id="IPR036683">
    <property type="entry name" value="CO_DH_flav_C_dom_sf"/>
</dbReference>
<dbReference type="Gene3D" id="3.30.390.50">
    <property type="entry name" value="CO dehydrogenase flavoprotein, C-terminal domain"/>
    <property type="match status" value="1"/>
</dbReference>
<keyword evidence="6" id="KW-1185">Reference proteome</keyword>
<dbReference type="SUPFAM" id="SSF56176">
    <property type="entry name" value="FAD-binding/transporter-associated domain-like"/>
    <property type="match status" value="1"/>
</dbReference>
<dbReference type="Pfam" id="PF00941">
    <property type="entry name" value="FAD_binding_5"/>
    <property type="match status" value="1"/>
</dbReference>
<evidence type="ECO:0000313" key="5">
    <source>
        <dbReference type="EMBL" id="BCJ86323.1"/>
    </source>
</evidence>
<evidence type="ECO:0000256" key="1">
    <source>
        <dbReference type="ARBA" id="ARBA00022630"/>
    </source>
</evidence>
<name>A0A7I8D831_9BACL</name>
<dbReference type="InterPro" id="IPR051312">
    <property type="entry name" value="Diverse_Substr_Oxidored"/>
</dbReference>
<dbReference type="Gene3D" id="3.30.465.10">
    <property type="match status" value="1"/>
</dbReference>
<gene>
    <name evidence="5" type="ORF">skT53_13080</name>
</gene>
<dbReference type="RefSeq" id="WP_200760332.1">
    <property type="nucleotide sequence ID" value="NZ_AP023366.1"/>
</dbReference>
<dbReference type="GO" id="GO:0016491">
    <property type="term" value="F:oxidoreductase activity"/>
    <property type="evidence" value="ECO:0007669"/>
    <property type="project" value="UniProtKB-KW"/>
</dbReference>
<dbReference type="PROSITE" id="PS51387">
    <property type="entry name" value="FAD_PCMH"/>
    <property type="match status" value="1"/>
</dbReference>
<dbReference type="Gene3D" id="3.30.43.10">
    <property type="entry name" value="Uridine Diphospho-n-acetylenolpyruvylglucosamine Reductase, domain 2"/>
    <property type="match status" value="1"/>
</dbReference>
<feature type="domain" description="FAD-binding PCMH-type" evidence="4">
    <location>
        <begin position="1"/>
        <end position="176"/>
    </location>
</feature>
<dbReference type="SMART" id="SM01092">
    <property type="entry name" value="CO_deh_flav_C"/>
    <property type="match status" value="1"/>
</dbReference>
<proteinExistence type="predicted"/>
<keyword evidence="3" id="KW-0560">Oxidoreductase</keyword>
<evidence type="ECO:0000313" key="6">
    <source>
        <dbReference type="Proteomes" id="UP000593802"/>
    </source>
</evidence>
<dbReference type="InterPro" id="IPR016166">
    <property type="entry name" value="FAD-bd_PCMH"/>
</dbReference>
<dbReference type="InterPro" id="IPR016169">
    <property type="entry name" value="FAD-bd_PCMH_sub2"/>
</dbReference>
<organism evidence="5 6">
    <name type="scientific">Effusibacillus dendaii</name>
    <dbReference type="NCBI Taxonomy" id="2743772"/>
    <lineage>
        <taxon>Bacteria</taxon>
        <taxon>Bacillati</taxon>
        <taxon>Bacillota</taxon>
        <taxon>Bacilli</taxon>
        <taxon>Bacillales</taxon>
        <taxon>Alicyclobacillaceae</taxon>
        <taxon>Effusibacillus</taxon>
    </lineage>
</organism>
<protein>
    <submittedName>
        <fullName evidence="5">Xanthine dehydrogenase</fullName>
    </submittedName>
</protein>
<dbReference type="PANTHER" id="PTHR42659">
    <property type="entry name" value="XANTHINE DEHYDROGENASE SUBUNIT C-RELATED"/>
    <property type="match status" value="1"/>
</dbReference>
<dbReference type="InterPro" id="IPR005107">
    <property type="entry name" value="CO_DH_flav_C"/>
</dbReference>
<reference evidence="5 6" key="1">
    <citation type="submission" date="2020-08" db="EMBL/GenBank/DDBJ databases">
        <title>Complete Genome Sequence of Effusibacillus dendaii Strain skT53, Isolated from Farmland soil.</title>
        <authorList>
            <person name="Konishi T."/>
            <person name="Kawasaki H."/>
        </authorList>
    </citation>
    <scope>NUCLEOTIDE SEQUENCE [LARGE SCALE GENOMIC DNA]</scope>
    <source>
        <strain evidence="6">skT53</strain>
    </source>
</reference>
<dbReference type="InterPro" id="IPR016167">
    <property type="entry name" value="FAD-bd_PCMH_sub1"/>
</dbReference>
<dbReference type="EMBL" id="AP023366">
    <property type="protein sequence ID" value="BCJ86323.1"/>
    <property type="molecule type" value="Genomic_DNA"/>
</dbReference>
<dbReference type="AlphaFoldDB" id="A0A7I8D831"/>
<keyword evidence="2" id="KW-0274">FAD</keyword>
<keyword evidence="1" id="KW-0285">Flavoprotein</keyword>
<evidence type="ECO:0000256" key="2">
    <source>
        <dbReference type="ARBA" id="ARBA00022827"/>
    </source>
</evidence>
<dbReference type="SUPFAM" id="SSF55447">
    <property type="entry name" value="CO dehydrogenase flavoprotein C-terminal domain-like"/>
    <property type="match status" value="1"/>
</dbReference>
<accession>A0A7I8D831</accession>